<protein>
    <submittedName>
        <fullName evidence="2">Uncharacterized protein</fullName>
    </submittedName>
</protein>
<organism evidence="2 3">
    <name type="scientific">Bos mutus</name>
    <name type="common">wild yak</name>
    <dbReference type="NCBI Taxonomy" id="72004"/>
    <lineage>
        <taxon>Eukaryota</taxon>
        <taxon>Metazoa</taxon>
        <taxon>Chordata</taxon>
        <taxon>Craniata</taxon>
        <taxon>Vertebrata</taxon>
        <taxon>Euteleostomi</taxon>
        <taxon>Mammalia</taxon>
        <taxon>Eutheria</taxon>
        <taxon>Laurasiatheria</taxon>
        <taxon>Artiodactyla</taxon>
        <taxon>Ruminantia</taxon>
        <taxon>Pecora</taxon>
        <taxon>Bovidae</taxon>
        <taxon>Bovinae</taxon>
        <taxon>Bos</taxon>
    </lineage>
</organism>
<proteinExistence type="predicted"/>
<accession>A0A6B0SFQ5</accession>
<keyword evidence="3" id="KW-1185">Reference proteome</keyword>
<reference evidence="2" key="1">
    <citation type="submission" date="2019-10" db="EMBL/GenBank/DDBJ databases">
        <title>The sequence and de novo assembly of the wild yak genome.</title>
        <authorList>
            <person name="Liu Y."/>
        </authorList>
    </citation>
    <scope>NUCLEOTIDE SEQUENCE [LARGE SCALE GENOMIC DNA]</scope>
    <source>
        <strain evidence="2">WY2019</strain>
    </source>
</reference>
<sequence length="186" mass="19888">MHTELGPEPGLRRPLIRGNSTVGVCPGVLFGSWVRAAILMVLRWCPTATGRCVCVCAGLGEVSGAGRMLLCSPHQETVQVKMHFHSRGMGQGPRKPSKGAGLTACVFTLNKRTSGTAYRVVAARFGLTDGVTDNRVLDGRLSRAVPPRFPPHRSSGGDAPRTSTVRLDGGGPARRRHARPREESGR</sequence>
<dbReference type="EMBL" id="VBQZ03000199">
    <property type="protein sequence ID" value="MXQ97713.1"/>
    <property type="molecule type" value="Genomic_DNA"/>
</dbReference>
<name>A0A6B0SFQ5_9CETA</name>
<gene>
    <name evidence="2" type="ORF">E5288_WYG007440</name>
</gene>
<dbReference type="AlphaFoldDB" id="A0A6B0SFQ5"/>
<dbReference type="Proteomes" id="UP000322234">
    <property type="component" value="Unassembled WGS sequence"/>
</dbReference>
<evidence type="ECO:0000313" key="3">
    <source>
        <dbReference type="Proteomes" id="UP000322234"/>
    </source>
</evidence>
<evidence type="ECO:0000256" key="1">
    <source>
        <dbReference type="SAM" id="MobiDB-lite"/>
    </source>
</evidence>
<comment type="caution">
    <text evidence="2">The sequence shown here is derived from an EMBL/GenBank/DDBJ whole genome shotgun (WGS) entry which is preliminary data.</text>
</comment>
<feature type="region of interest" description="Disordered" evidence="1">
    <location>
        <begin position="142"/>
        <end position="186"/>
    </location>
</feature>
<evidence type="ECO:0000313" key="2">
    <source>
        <dbReference type="EMBL" id="MXQ97713.1"/>
    </source>
</evidence>